<dbReference type="Proteomes" id="UP000216758">
    <property type="component" value="Unassembled WGS sequence"/>
</dbReference>
<reference evidence="2 3" key="1">
    <citation type="journal article" date="2014" name="Front. Microbiol.">
        <title>Population and genomic analysis of the genus Halorubrum.</title>
        <authorList>
            <person name="Fullmer M.S."/>
            <person name="Soucy S.M."/>
            <person name="Swithers K.S."/>
            <person name="Makkay A.M."/>
            <person name="Wheeler R."/>
            <person name="Ventosa A."/>
            <person name="Gogarten J.P."/>
            <person name="Papke R.T."/>
        </authorList>
    </citation>
    <scope>NUCLEOTIDE SEQUENCE [LARGE SCALE GENOMIC DNA]</scope>
    <source>
        <strain evidence="2 3">G37</strain>
    </source>
</reference>
<dbReference type="RefSeq" id="WP_094583427.1">
    <property type="nucleotide sequence ID" value="NZ_NHPB01000099.1"/>
</dbReference>
<dbReference type="OrthoDB" id="306789at2157"/>
<name>A0A256JGU6_HALEZ</name>
<dbReference type="InterPro" id="IPR018763">
    <property type="entry name" value="DUF2334"/>
</dbReference>
<protein>
    <recommendedName>
        <fullName evidence="4">DUF2334 domain-containing protein</fullName>
    </recommendedName>
</protein>
<evidence type="ECO:0000256" key="1">
    <source>
        <dbReference type="SAM" id="MobiDB-lite"/>
    </source>
</evidence>
<dbReference type="SUPFAM" id="SSF88713">
    <property type="entry name" value="Glycoside hydrolase/deacetylase"/>
    <property type="match status" value="1"/>
</dbReference>
<dbReference type="InterPro" id="IPR011330">
    <property type="entry name" value="Glyco_hydro/deAcase_b/a-brl"/>
</dbReference>
<feature type="region of interest" description="Disordered" evidence="1">
    <location>
        <begin position="32"/>
        <end position="51"/>
    </location>
</feature>
<dbReference type="AlphaFoldDB" id="A0A256JGU6"/>
<accession>A0A256JGU6</accession>
<organism evidence="2 3">
    <name type="scientific">Halorubrum ezzemoulense</name>
    <name type="common">Halorubrum chaoviator</name>
    <dbReference type="NCBI Taxonomy" id="337243"/>
    <lineage>
        <taxon>Archaea</taxon>
        <taxon>Methanobacteriati</taxon>
        <taxon>Methanobacteriota</taxon>
        <taxon>Stenosarchaea group</taxon>
        <taxon>Halobacteria</taxon>
        <taxon>Halobacteriales</taxon>
        <taxon>Haloferacaceae</taxon>
        <taxon>Halorubrum</taxon>
    </lineage>
</organism>
<proteinExistence type="predicted"/>
<gene>
    <name evidence="2" type="ORF">DJ78_14185</name>
</gene>
<sequence length="322" mass="36520">MDINGWSRRKYLFAAGSSVSALSGCSERIDAATENDPSRDENSPNREPYQLQPGTYNTIVIFRNDDPQPGFRSEALRKVEEIFIDTAVPLTSGVIPMLPDNKLTAESEFCGALRRRDRRVPELFEYSLHGQTHQTKTNFYGGSEFGGRSFEHQRQDISRGASQLTDCIGRRPSTFVPPLNTYDETTVQALLTEDIDVVSGGKWFTDQYYEPQPLPFEADGALHVPGTHDIVADWQTVEFVPLEELKTEFDEANRLFVCMLHYHHFTDEERLRYLEKLVSYVADHDDAGCMTLGTFGDAYLSGDLTWSDNSWDYAPNSEQEES</sequence>
<comment type="caution">
    <text evidence="2">The sequence shown here is derived from an EMBL/GenBank/DDBJ whole genome shotgun (WGS) entry which is preliminary data.</text>
</comment>
<dbReference type="Gene3D" id="3.20.20.370">
    <property type="entry name" value="Glycoside hydrolase/deacetylase"/>
    <property type="match status" value="1"/>
</dbReference>
<evidence type="ECO:0000313" key="2">
    <source>
        <dbReference type="EMBL" id="OYR68088.1"/>
    </source>
</evidence>
<dbReference type="EMBL" id="NHPB01000099">
    <property type="protein sequence ID" value="OYR68088.1"/>
    <property type="molecule type" value="Genomic_DNA"/>
</dbReference>
<dbReference type="Pfam" id="PF10096">
    <property type="entry name" value="DUF2334"/>
    <property type="match status" value="1"/>
</dbReference>
<dbReference type="GO" id="GO:0005975">
    <property type="term" value="P:carbohydrate metabolic process"/>
    <property type="evidence" value="ECO:0007669"/>
    <property type="project" value="InterPro"/>
</dbReference>
<evidence type="ECO:0008006" key="4">
    <source>
        <dbReference type="Google" id="ProtNLM"/>
    </source>
</evidence>
<feature type="compositionally biased region" description="Basic and acidic residues" evidence="1">
    <location>
        <begin position="32"/>
        <end position="44"/>
    </location>
</feature>
<evidence type="ECO:0000313" key="3">
    <source>
        <dbReference type="Proteomes" id="UP000216758"/>
    </source>
</evidence>